<dbReference type="AlphaFoldDB" id="A0A9N8DNZ3"/>
<feature type="region of interest" description="Disordered" evidence="2">
    <location>
        <begin position="695"/>
        <end position="736"/>
    </location>
</feature>
<dbReference type="EMBL" id="CAICTM010000160">
    <property type="protein sequence ID" value="CAB9503269.1"/>
    <property type="molecule type" value="Genomic_DNA"/>
</dbReference>
<dbReference type="Proteomes" id="UP001153069">
    <property type="component" value="Unassembled WGS sequence"/>
</dbReference>
<gene>
    <name evidence="4" type="ORF">SEMRO_161_G072340.1</name>
</gene>
<evidence type="ECO:0000256" key="1">
    <source>
        <dbReference type="SAM" id="Coils"/>
    </source>
</evidence>
<dbReference type="PANTHER" id="PTHR33418">
    <property type="entry name" value="HELICASE-ASSOCIATED"/>
    <property type="match status" value="1"/>
</dbReference>
<accession>A0A9N8DNZ3</accession>
<feature type="coiled-coil region" evidence="1">
    <location>
        <begin position="549"/>
        <end position="628"/>
    </location>
</feature>
<feature type="region of interest" description="Disordered" evidence="2">
    <location>
        <begin position="1"/>
        <end position="150"/>
    </location>
</feature>
<feature type="region of interest" description="Disordered" evidence="2">
    <location>
        <begin position="758"/>
        <end position="796"/>
    </location>
</feature>
<proteinExistence type="predicted"/>
<dbReference type="Gene3D" id="2.30.42.10">
    <property type="match status" value="1"/>
</dbReference>
<keyword evidence="5" id="KW-1185">Reference proteome</keyword>
<feature type="domain" description="PDZ" evidence="3">
    <location>
        <begin position="812"/>
        <end position="882"/>
    </location>
</feature>
<evidence type="ECO:0000313" key="4">
    <source>
        <dbReference type="EMBL" id="CAB9503269.1"/>
    </source>
</evidence>
<dbReference type="Pfam" id="PF03457">
    <property type="entry name" value="HA"/>
    <property type="match status" value="2"/>
</dbReference>
<evidence type="ECO:0000313" key="5">
    <source>
        <dbReference type="Proteomes" id="UP001153069"/>
    </source>
</evidence>
<dbReference type="InterPro" id="IPR005114">
    <property type="entry name" value="Helicase_assoc"/>
</dbReference>
<protein>
    <recommendedName>
        <fullName evidence="3">PDZ domain-containing protein</fullName>
    </recommendedName>
</protein>
<feature type="region of interest" description="Disordered" evidence="2">
    <location>
        <begin position="342"/>
        <end position="391"/>
    </location>
</feature>
<feature type="compositionally biased region" description="Polar residues" evidence="2">
    <location>
        <begin position="348"/>
        <end position="364"/>
    </location>
</feature>
<organism evidence="4 5">
    <name type="scientific">Seminavis robusta</name>
    <dbReference type="NCBI Taxonomy" id="568900"/>
    <lineage>
        <taxon>Eukaryota</taxon>
        <taxon>Sar</taxon>
        <taxon>Stramenopiles</taxon>
        <taxon>Ochrophyta</taxon>
        <taxon>Bacillariophyta</taxon>
        <taxon>Bacillariophyceae</taxon>
        <taxon>Bacillariophycidae</taxon>
        <taxon>Naviculales</taxon>
        <taxon>Naviculaceae</taxon>
        <taxon>Seminavis</taxon>
    </lineage>
</organism>
<sequence length="911" mass="103482">MDWPTTAEARHPYPAVFFPQQEQHHHDHQDPLQPHPLHPWRQPAYGPLDPHPMDDDDDPFNAQPLDIEPVELDPPRRHDSDEEEQPRGQKRKTLADPESSNSQLPKRQTLEEDPPPPKVNLGQCKYTPTNNLRTCAKGGKSTFGSKENPRSTSYGFIDGRSNAQACFEQKVQALKQYKDQYGHLNLPQYTDDPKHPHRRLYAFLFNQRKFYRLFQKGVKVPLTQERIDLLHNTLGADHWLAPKEGEEAWPERIQQLHEFHKKYGHTCVKAVDANHPLINFVASIRKAYKHYEEKKEYERKKAAGELDSDDDGPFVGTYQPRTKKKAMVGRMAPPVHTNKAALFGGGSSTEQNNVDAANDTQQQSRGEKEIAAVSENEGATTEPATEGETEKEPAKKIYMVKPTGHGPKSSGVSKIPVFYTPDKHAVLEALECPFMDFFCDHPDSKLKKVKMADSRWYQSAEQLRAVRQKEPDNQFLTYVTNYRQLSRLEAWVFRNREAYEHLLKMKPHILDRAKELPDDAPRSHKLLRKLFVQLLQVDMGLEMDPAICKRILDEQKRAHEDKLRKEREEEARKQSPEYKLELAKEKENAAKEKLRAAEETLKEAQRVVDEAREEADAAESERLRIQGMITESPLGKDAIVRPRGGKRESGRAKILRMTQQNVRGVGAMTFYSIKFVESGNVEHFVDGAFIERLDQKRPAPKPAPVTATAKAHGAQVPPPLPPKHKEASPATNKAEVSPHTALLVAAAQKRAPLNARLSAGSSMAKGKAEKGKSISSPSQSRPKRKTPPQENTKENHAEVPVEVLLIRNKKEKSWGMTLGRSQSGRARIEGFTEGPASRHDNILAEDEIVKVNSKDAHTFREVVEEIQACRRLSLKLNIMRKERPLPSPPDTMTTRGRAKRMVAEKLLQLRR</sequence>
<dbReference type="PANTHER" id="PTHR33418:SF1">
    <property type="entry name" value="HELICASE-ASSOCIATED DOMAIN-CONTAINING PROTEIN"/>
    <property type="match status" value="1"/>
</dbReference>
<name>A0A9N8DNZ3_9STRA</name>
<dbReference type="SUPFAM" id="SSF50156">
    <property type="entry name" value="PDZ domain-like"/>
    <property type="match status" value="1"/>
</dbReference>
<feature type="compositionally biased region" description="Low complexity" evidence="2">
    <location>
        <begin position="377"/>
        <end position="386"/>
    </location>
</feature>
<dbReference type="SMART" id="SM00228">
    <property type="entry name" value="PDZ"/>
    <property type="match status" value="1"/>
</dbReference>
<comment type="caution">
    <text evidence="4">The sequence shown here is derived from an EMBL/GenBank/DDBJ whole genome shotgun (WGS) entry which is preliminary data.</text>
</comment>
<reference evidence="4" key="1">
    <citation type="submission" date="2020-06" db="EMBL/GenBank/DDBJ databases">
        <authorList>
            <consortium name="Plant Systems Biology data submission"/>
        </authorList>
    </citation>
    <scope>NUCLEOTIDE SEQUENCE</scope>
    <source>
        <strain evidence="4">D6</strain>
    </source>
</reference>
<dbReference type="InterPro" id="IPR001478">
    <property type="entry name" value="PDZ"/>
</dbReference>
<dbReference type="Gene3D" id="6.10.140.530">
    <property type="match status" value="1"/>
</dbReference>
<evidence type="ECO:0000256" key="2">
    <source>
        <dbReference type="SAM" id="MobiDB-lite"/>
    </source>
</evidence>
<keyword evidence="1" id="KW-0175">Coiled coil</keyword>
<evidence type="ECO:0000259" key="3">
    <source>
        <dbReference type="SMART" id="SM00228"/>
    </source>
</evidence>
<dbReference type="InterPro" id="IPR036034">
    <property type="entry name" value="PDZ_sf"/>
</dbReference>